<proteinExistence type="predicted"/>
<evidence type="ECO:0000256" key="2">
    <source>
        <dbReference type="SAM" id="MobiDB-lite"/>
    </source>
</evidence>
<evidence type="ECO:0000313" key="4">
    <source>
        <dbReference type="EMBL" id="KAH1064189.1"/>
    </source>
</evidence>
<keyword evidence="1" id="KW-0863">Zinc-finger</keyword>
<dbReference type="GO" id="GO:0003676">
    <property type="term" value="F:nucleic acid binding"/>
    <property type="evidence" value="ECO:0007669"/>
    <property type="project" value="InterPro"/>
</dbReference>
<evidence type="ECO:0000256" key="1">
    <source>
        <dbReference type="PROSITE-ProRule" id="PRU00325"/>
    </source>
</evidence>
<dbReference type="AlphaFoldDB" id="A0A9D3UZK0"/>
<evidence type="ECO:0000259" key="3">
    <source>
        <dbReference type="PROSITE" id="PS50966"/>
    </source>
</evidence>
<dbReference type="EMBL" id="JAIQCV010000009">
    <property type="protein sequence ID" value="KAH1064189.1"/>
    <property type="molecule type" value="Genomic_DNA"/>
</dbReference>
<feature type="region of interest" description="Disordered" evidence="2">
    <location>
        <begin position="118"/>
        <end position="152"/>
    </location>
</feature>
<keyword evidence="5" id="KW-1185">Reference proteome</keyword>
<keyword evidence="1" id="KW-0479">Metal-binding</keyword>
<protein>
    <recommendedName>
        <fullName evidence="3">SWIM-type domain-containing protein</fullName>
    </recommendedName>
</protein>
<name>A0A9D3UZK0_9ROSI</name>
<gene>
    <name evidence="4" type="ORF">J1N35_029176</name>
</gene>
<comment type="caution">
    <text evidence="4">The sequence shown here is derived from an EMBL/GenBank/DDBJ whole genome shotgun (WGS) entry which is preliminary data.</text>
</comment>
<evidence type="ECO:0000313" key="5">
    <source>
        <dbReference type="Proteomes" id="UP000828251"/>
    </source>
</evidence>
<feature type="non-terminal residue" evidence="4">
    <location>
        <position position="187"/>
    </location>
</feature>
<feature type="compositionally biased region" description="Basic residues" evidence="2">
    <location>
        <begin position="127"/>
        <end position="137"/>
    </location>
</feature>
<organism evidence="4 5">
    <name type="scientific">Gossypium stocksii</name>
    <dbReference type="NCBI Taxonomy" id="47602"/>
    <lineage>
        <taxon>Eukaryota</taxon>
        <taxon>Viridiplantae</taxon>
        <taxon>Streptophyta</taxon>
        <taxon>Embryophyta</taxon>
        <taxon>Tracheophyta</taxon>
        <taxon>Spermatophyta</taxon>
        <taxon>Magnoliopsida</taxon>
        <taxon>eudicotyledons</taxon>
        <taxon>Gunneridae</taxon>
        <taxon>Pentapetalae</taxon>
        <taxon>rosids</taxon>
        <taxon>malvids</taxon>
        <taxon>Malvales</taxon>
        <taxon>Malvaceae</taxon>
        <taxon>Malvoideae</taxon>
        <taxon>Gossypium</taxon>
    </lineage>
</organism>
<dbReference type="InterPro" id="IPR007527">
    <property type="entry name" value="Znf_SWIM"/>
</dbReference>
<accession>A0A9D3UZK0</accession>
<dbReference type="OrthoDB" id="1001883at2759"/>
<dbReference type="Proteomes" id="UP000828251">
    <property type="component" value="Unassembled WGS sequence"/>
</dbReference>
<feature type="compositionally biased region" description="Basic and acidic residues" evidence="2">
    <location>
        <begin position="138"/>
        <end position="152"/>
    </location>
</feature>
<sequence length="187" mass="22061">MTRMHEKRTWAEKWRTNISPIALQKLEKNPITSAKCILAWYGDGGFEVIHEDNQLTIDLKELKCTCIDRELTRIPCCHAVCAMYHDEKNLEAYVSPWYNKEKYVATYRGKFWLKRNDSIHPPSVKKMPGRPKKNKRKSKDEQKKKESKFRKDNSRGIKMSCYLCKQVGHNKKLCPTRSNMIQNLQVI</sequence>
<reference evidence="4 5" key="1">
    <citation type="journal article" date="2021" name="Plant Biotechnol. J.">
        <title>Multi-omics assisted identification of the key and species-specific regulatory components of drought-tolerant mechanisms in Gossypium stocksii.</title>
        <authorList>
            <person name="Yu D."/>
            <person name="Ke L."/>
            <person name="Zhang D."/>
            <person name="Wu Y."/>
            <person name="Sun Y."/>
            <person name="Mei J."/>
            <person name="Sun J."/>
            <person name="Sun Y."/>
        </authorList>
    </citation>
    <scope>NUCLEOTIDE SEQUENCE [LARGE SCALE GENOMIC DNA]</scope>
    <source>
        <strain evidence="5">cv. E1</strain>
        <tissue evidence="4">Leaf</tissue>
    </source>
</reference>
<dbReference type="GO" id="GO:0008270">
    <property type="term" value="F:zinc ion binding"/>
    <property type="evidence" value="ECO:0007669"/>
    <property type="project" value="UniProtKB-KW"/>
</dbReference>
<dbReference type="PANTHER" id="PTHR31973:SF187">
    <property type="entry name" value="MUTATOR TRANSPOSASE MUDRA PROTEIN"/>
    <property type="match status" value="1"/>
</dbReference>
<dbReference type="PROSITE" id="PS50966">
    <property type="entry name" value="ZF_SWIM"/>
    <property type="match status" value="1"/>
</dbReference>
<dbReference type="PANTHER" id="PTHR31973">
    <property type="entry name" value="POLYPROTEIN, PUTATIVE-RELATED"/>
    <property type="match status" value="1"/>
</dbReference>
<dbReference type="SUPFAM" id="SSF57756">
    <property type="entry name" value="Retrovirus zinc finger-like domains"/>
    <property type="match status" value="1"/>
</dbReference>
<dbReference type="InterPro" id="IPR036875">
    <property type="entry name" value="Znf_CCHC_sf"/>
</dbReference>
<keyword evidence="1" id="KW-0862">Zinc</keyword>
<feature type="domain" description="SWIM-type" evidence="3">
    <location>
        <begin position="55"/>
        <end position="87"/>
    </location>
</feature>